<evidence type="ECO:0000259" key="1">
    <source>
        <dbReference type="Pfam" id="PF05050"/>
    </source>
</evidence>
<evidence type="ECO:0000313" key="3">
    <source>
        <dbReference type="Proteomes" id="UP000198703"/>
    </source>
</evidence>
<protein>
    <submittedName>
        <fullName evidence="2">Methyltransferase, FkbM family</fullName>
    </submittedName>
</protein>
<keyword evidence="3" id="KW-1185">Reference proteome</keyword>
<accession>A0A1H3YVL8</accession>
<dbReference type="Proteomes" id="UP000198703">
    <property type="component" value="Unassembled WGS sequence"/>
</dbReference>
<feature type="domain" description="Methyltransferase FkbM" evidence="1">
    <location>
        <begin position="43"/>
        <end position="170"/>
    </location>
</feature>
<keyword evidence="2" id="KW-0489">Methyltransferase</keyword>
<dbReference type="InterPro" id="IPR029063">
    <property type="entry name" value="SAM-dependent_MTases_sf"/>
</dbReference>
<dbReference type="PANTHER" id="PTHR34203">
    <property type="entry name" value="METHYLTRANSFERASE, FKBM FAMILY PROTEIN"/>
    <property type="match status" value="1"/>
</dbReference>
<dbReference type="AlphaFoldDB" id="A0A1H3YVL8"/>
<dbReference type="OrthoDB" id="4104638at2"/>
<dbReference type="NCBIfam" id="TIGR01444">
    <property type="entry name" value="fkbM_fam"/>
    <property type="match status" value="1"/>
</dbReference>
<dbReference type="GO" id="GO:0008168">
    <property type="term" value="F:methyltransferase activity"/>
    <property type="evidence" value="ECO:0007669"/>
    <property type="project" value="UniProtKB-KW"/>
</dbReference>
<dbReference type="InterPro" id="IPR052514">
    <property type="entry name" value="SAM-dependent_MTase"/>
</dbReference>
<dbReference type="RefSeq" id="WP_093250743.1">
    <property type="nucleotide sequence ID" value="NZ_FNQM01000003.1"/>
</dbReference>
<organism evidence="2 3">
    <name type="scientific">Rubrimonas cliftonensis</name>
    <dbReference type="NCBI Taxonomy" id="89524"/>
    <lineage>
        <taxon>Bacteria</taxon>
        <taxon>Pseudomonadati</taxon>
        <taxon>Pseudomonadota</taxon>
        <taxon>Alphaproteobacteria</taxon>
        <taxon>Rhodobacterales</taxon>
        <taxon>Paracoccaceae</taxon>
        <taxon>Rubrimonas</taxon>
    </lineage>
</organism>
<keyword evidence="2" id="KW-0808">Transferase</keyword>
<name>A0A1H3YVL8_9RHOB</name>
<sequence length="245" mass="25847">MGVLNEWLAVARSLRVYRLDRAHARGLRRIYGEFVGAGDLVIDVGAHVGDRVAAFRALGARVVAVEPQARLVRVLRLLHGRDPGVRVLRAALGPEDGEAVLLLNPANPTVATRSRGFVAAAAGAPGWENQRWLGRETVPAATLDALIAAHGPPAFVKIDVEGFEAEVLAGLSLPPPALSFEVVAAFRGAGRAALARAAALGYRDFRLSLGESHVWAGEWTDAAAMDAAIAALPDAANSGDVYCRR</sequence>
<gene>
    <name evidence="2" type="ORF">SAMN05444370_103265</name>
</gene>
<proteinExistence type="predicted"/>
<dbReference type="PANTHER" id="PTHR34203:SF15">
    <property type="entry name" value="SLL1173 PROTEIN"/>
    <property type="match status" value="1"/>
</dbReference>
<dbReference type="SUPFAM" id="SSF53335">
    <property type="entry name" value="S-adenosyl-L-methionine-dependent methyltransferases"/>
    <property type="match status" value="1"/>
</dbReference>
<dbReference type="Pfam" id="PF05050">
    <property type="entry name" value="Methyltransf_21"/>
    <property type="match status" value="1"/>
</dbReference>
<evidence type="ECO:0000313" key="2">
    <source>
        <dbReference type="EMBL" id="SEA15447.1"/>
    </source>
</evidence>
<dbReference type="EMBL" id="FNQM01000003">
    <property type="protein sequence ID" value="SEA15447.1"/>
    <property type="molecule type" value="Genomic_DNA"/>
</dbReference>
<dbReference type="Gene3D" id="3.40.50.150">
    <property type="entry name" value="Vaccinia Virus protein VP39"/>
    <property type="match status" value="1"/>
</dbReference>
<reference evidence="2 3" key="1">
    <citation type="submission" date="2016-10" db="EMBL/GenBank/DDBJ databases">
        <authorList>
            <person name="de Groot N.N."/>
        </authorList>
    </citation>
    <scope>NUCLEOTIDE SEQUENCE [LARGE SCALE GENOMIC DNA]</scope>
    <source>
        <strain evidence="2 3">DSM 15345</strain>
    </source>
</reference>
<dbReference type="InterPro" id="IPR006342">
    <property type="entry name" value="FkbM_mtfrase"/>
</dbReference>
<dbReference type="STRING" id="89524.SAMN05444370_103265"/>
<dbReference type="GO" id="GO:0032259">
    <property type="term" value="P:methylation"/>
    <property type="evidence" value="ECO:0007669"/>
    <property type="project" value="UniProtKB-KW"/>
</dbReference>